<name>A0A0R2IRE9_9LACO</name>
<evidence type="ECO:0008006" key="8">
    <source>
        <dbReference type="Google" id="ProtNLM"/>
    </source>
</evidence>
<comment type="caution">
    <text evidence="6">The sequence shown here is derived from an EMBL/GenBank/DDBJ whole genome shotgun (WGS) entry which is preliminary data.</text>
</comment>
<keyword evidence="1" id="KW-0805">Transcription regulation</keyword>
<dbReference type="InterPro" id="IPR000595">
    <property type="entry name" value="cNMP-bd_dom"/>
</dbReference>
<dbReference type="EMBL" id="JQBR01000001">
    <property type="protein sequence ID" value="KRN67776.1"/>
    <property type="molecule type" value="Genomic_DNA"/>
</dbReference>
<dbReference type="InterPro" id="IPR018490">
    <property type="entry name" value="cNMP-bd_dom_sf"/>
</dbReference>
<evidence type="ECO:0000256" key="3">
    <source>
        <dbReference type="ARBA" id="ARBA00023163"/>
    </source>
</evidence>
<dbReference type="PROSITE" id="PS50042">
    <property type="entry name" value="CNMP_BINDING_3"/>
    <property type="match status" value="1"/>
</dbReference>
<dbReference type="InterPro" id="IPR014710">
    <property type="entry name" value="RmlC-like_jellyroll"/>
</dbReference>
<gene>
    <name evidence="6" type="ORF">IV80_GL000320</name>
</gene>
<dbReference type="Proteomes" id="UP000051568">
    <property type="component" value="Unassembled WGS sequence"/>
</dbReference>
<dbReference type="CDD" id="cd00038">
    <property type="entry name" value="CAP_ED"/>
    <property type="match status" value="1"/>
</dbReference>
<dbReference type="InterPro" id="IPR036388">
    <property type="entry name" value="WH-like_DNA-bd_sf"/>
</dbReference>
<dbReference type="PATRIC" id="fig|319652.3.peg.323"/>
<protein>
    <recommendedName>
        <fullName evidence="8">cAMP-binding protein</fullName>
    </recommendedName>
</protein>
<dbReference type="Gene3D" id="1.10.10.10">
    <property type="entry name" value="Winged helix-like DNA-binding domain superfamily/Winged helix DNA-binding domain"/>
    <property type="match status" value="1"/>
</dbReference>
<dbReference type="Pfam" id="PF00027">
    <property type="entry name" value="cNMP_binding"/>
    <property type="match status" value="1"/>
</dbReference>
<dbReference type="PROSITE" id="PS51063">
    <property type="entry name" value="HTH_CRP_2"/>
    <property type="match status" value="1"/>
</dbReference>
<evidence type="ECO:0000256" key="2">
    <source>
        <dbReference type="ARBA" id="ARBA00023125"/>
    </source>
</evidence>
<evidence type="ECO:0000313" key="6">
    <source>
        <dbReference type="EMBL" id="KRN67776.1"/>
    </source>
</evidence>
<dbReference type="GO" id="GO:0003677">
    <property type="term" value="F:DNA binding"/>
    <property type="evidence" value="ECO:0007669"/>
    <property type="project" value="UniProtKB-KW"/>
</dbReference>
<dbReference type="RefSeq" id="WP_057748499.1">
    <property type="nucleotide sequence ID" value="NZ_BJVH01000001.1"/>
</dbReference>
<dbReference type="OrthoDB" id="9810708at2"/>
<dbReference type="Gene3D" id="2.60.120.10">
    <property type="entry name" value="Jelly Rolls"/>
    <property type="match status" value="1"/>
</dbReference>
<evidence type="ECO:0000256" key="1">
    <source>
        <dbReference type="ARBA" id="ARBA00023015"/>
    </source>
</evidence>
<proteinExistence type="predicted"/>
<dbReference type="STRING" id="319652.IV80_GL000320"/>
<keyword evidence="2" id="KW-0238">DNA-binding</keyword>
<sequence length="229" mass="26611">MKKINPETKKEYLRYLSRTELGQVLNPKECEVISTQLRFKKVAKGQNLINQYDDRNYAFFLKEGFLKLDSFDDAEELAYTTFLCPDRLFPLRGMFADSYYCYTATALSEVVVAYVTTEIFEGLLESNHHFSLLIIKQLQKAMAERETFIQKTVTSSAKIRVRQLLGILNERYSVVCDGEKKIPFPLPIKEIARIGGTTRETASQVIHELDIEQKLRYSRKYLSFPQYLS</sequence>
<evidence type="ECO:0000259" key="5">
    <source>
        <dbReference type="PROSITE" id="PS51063"/>
    </source>
</evidence>
<evidence type="ECO:0000259" key="4">
    <source>
        <dbReference type="PROSITE" id="PS50042"/>
    </source>
</evidence>
<dbReference type="GO" id="GO:0006355">
    <property type="term" value="P:regulation of DNA-templated transcription"/>
    <property type="evidence" value="ECO:0007669"/>
    <property type="project" value="InterPro"/>
</dbReference>
<reference evidence="6 7" key="1">
    <citation type="journal article" date="2015" name="Genome Announc.">
        <title>Expanding the biotechnology potential of lactobacilli through comparative genomics of 213 strains and associated genera.</title>
        <authorList>
            <person name="Sun Z."/>
            <person name="Harris H.M."/>
            <person name="McCann A."/>
            <person name="Guo C."/>
            <person name="Argimon S."/>
            <person name="Zhang W."/>
            <person name="Yang X."/>
            <person name="Jeffery I.B."/>
            <person name="Cooney J.C."/>
            <person name="Kagawa T.F."/>
            <person name="Liu W."/>
            <person name="Song Y."/>
            <person name="Salvetti E."/>
            <person name="Wrobel A."/>
            <person name="Rasinkangas P."/>
            <person name="Parkhill J."/>
            <person name="Rea M.C."/>
            <person name="O'Sullivan O."/>
            <person name="Ritari J."/>
            <person name="Douillard F.P."/>
            <person name="Paul Ross R."/>
            <person name="Yang R."/>
            <person name="Briner A.E."/>
            <person name="Felis G.E."/>
            <person name="de Vos W.M."/>
            <person name="Barrangou R."/>
            <person name="Klaenhammer T.R."/>
            <person name="Caufield P.W."/>
            <person name="Cui Y."/>
            <person name="Zhang H."/>
            <person name="O'Toole P.W."/>
        </authorList>
    </citation>
    <scope>NUCLEOTIDE SEQUENCE [LARGE SCALE GENOMIC DNA]</scope>
    <source>
        <strain evidence="6 7">DSM 17757</strain>
    </source>
</reference>
<dbReference type="SUPFAM" id="SSF51206">
    <property type="entry name" value="cAMP-binding domain-like"/>
    <property type="match status" value="1"/>
</dbReference>
<dbReference type="SUPFAM" id="SSF46785">
    <property type="entry name" value="Winged helix' DNA-binding domain"/>
    <property type="match status" value="1"/>
</dbReference>
<evidence type="ECO:0000313" key="7">
    <source>
        <dbReference type="Proteomes" id="UP000051568"/>
    </source>
</evidence>
<dbReference type="AlphaFoldDB" id="A0A0R2IRE9"/>
<dbReference type="InterPro" id="IPR012318">
    <property type="entry name" value="HTH_CRP"/>
</dbReference>
<keyword evidence="3" id="KW-0804">Transcription</keyword>
<dbReference type="InterPro" id="IPR036390">
    <property type="entry name" value="WH_DNA-bd_sf"/>
</dbReference>
<feature type="domain" description="Cyclic nucleotide-binding" evidence="4">
    <location>
        <begin position="12"/>
        <end position="124"/>
    </location>
</feature>
<feature type="domain" description="HTH crp-type" evidence="5">
    <location>
        <begin position="155"/>
        <end position="228"/>
    </location>
</feature>
<organism evidence="6 7">
    <name type="scientific">Pediococcus cellicola</name>
    <dbReference type="NCBI Taxonomy" id="319652"/>
    <lineage>
        <taxon>Bacteria</taxon>
        <taxon>Bacillati</taxon>
        <taxon>Bacillota</taxon>
        <taxon>Bacilli</taxon>
        <taxon>Lactobacillales</taxon>
        <taxon>Lactobacillaceae</taxon>
        <taxon>Pediococcus</taxon>
    </lineage>
</organism>
<keyword evidence="7" id="KW-1185">Reference proteome</keyword>
<accession>A0A0R2IRE9</accession>